<keyword evidence="1" id="KW-1133">Transmembrane helix</keyword>
<keyword evidence="1" id="KW-0812">Transmembrane</keyword>
<evidence type="ECO:0000256" key="1">
    <source>
        <dbReference type="SAM" id="Phobius"/>
    </source>
</evidence>
<feature type="transmembrane region" description="Helical" evidence="1">
    <location>
        <begin position="14"/>
        <end position="39"/>
    </location>
</feature>
<feature type="transmembrane region" description="Helical" evidence="1">
    <location>
        <begin position="46"/>
        <end position="67"/>
    </location>
</feature>
<organism evidence="4">
    <name type="scientific">freshwater metagenome</name>
    <dbReference type="NCBI Taxonomy" id="449393"/>
    <lineage>
        <taxon>unclassified sequences</taxon>
        <taxon>metagenomes</taxon>
        <taxon>ecological metagenomes</taxon>
    </lineage>
</organism>
<dbReference type="AlphaFoldDB" id="A0A6J6E9M8"/>
<protein>
    <submittedName>
        <fullName evidence="4">Unannotated protein</fullName>
    </submittedName>
</protein>
<dbReference type="EMBL" id="CAEZTG010000077">
    <property type="protein sequence ID" value="CAB4566975.1"/>
    <property type="molecule type" value="Genomic_DNA"/>
</dbReference>
<dbReference type="EMBL" id="CAEZSU010000002">
    <property type="protein sequence ID" value="CAB4538425.1"/>
    <property type="molecule type" value="Genomic_DNA"/>
</dbReference>
<sequence length="103" mass="11134">MSVRDAVRTRLPDLVVVISGFLLAKWWGLAFGLGCVLVARLGRRALTLNALCVLVVMVLAVLLEGQLKLNFDFSSSRPIANELGLLLLVAVLALVIPRPNQGK</sequence>
<name>A0A6J6E9M8_9ZZZZ</name>
<accession>A0A6J6E9M8</accession>
<evidence type="ECO:0000313" key="5">
    <source>
        <dbReference type="EMBL" id="CAB4632745.1"/>
    </source>
</evidence>
<gene>
    <name evidence="2" type="ORF">UFOPK1495_00046</name>
    <name evidence="3" type="ORF">UFOPK1603_00938</name>
    <name evidence="4" type="ORF">UFOPK1711_00451</name>
    <name evidence="5" type="ORF">UFOPK2143_00016</name>
</gene>
<feature type="transmembrane region" description="Helical" evidence="1">
    <location>
        <begin position="79"/>
        <end position="97"/>
    </location>
</feature>
<reference evidence="4" key="1">
    <citation type="submission" date="2020-05" db="EMBL/GenBank/DDBJ databases">
        <authorList>
            <person name="Chiriac C."/>
            <person name="Salcher M."/>
            <person name="Ghai R."/>
            <person name="Kavagutti S V."/>
        </authorList>
    </citation>
    <scope>NUCLEOTIDE SEQUENCE</scope>
</reference>
<proteinExistence type="predicted"/>
<keyword evidence="1" id="KW-0472">Membrane</keyword>
<evidence type="ECO:0000313" key="2">
    <source>
        <dbReference type="EMBL" id="CAB4538425.1"/>
    </source>
</evidence>
<evidence type="ECO:0000313" key="3">
    <source>
        <dbReference type="EMBL" id="CAB4566975.1"/>
    </source>
</evidence>
<dbReference type="EMBL" id="CAEZVV010000001">
    <property type="protein sequence ID" value="CAB4632745.1"/>
    <property type="molecule type" value="Genomic_DNA"/>
</dbReference>
<dbReference type="EMBL" id="CAEZTR010000018">
    <property type="protein sequence ID" value="CAB4570078.1"/>
    <property type="molecule type" value="Genomic_DNA"/>
</dbReference>
<evidence type="ECO:0000313" key="4">
    <source>
        <dbReference type="EMBL" id="CAB4570078.1"/>
    </source>
</evidence>